<dbReference type="CDD" id="cd00199">
    <property type="entry name" value="WAP"/>
    <property type="match status" value="1"/>
</dbReference>
<dbReference type="Gene3D" id="4.10.75.10">
    <property type="entry name" value="Elafin-like"/>
    <property type="match status" value="2"/>
</dbReference>
<dbReference type="OrthoDB" id="4473401at2759"/>
<dbReference type="AlphaFoldDB" id="A0A183IIW8"/>
<dbReference type="PROSITE" id="PS51390">
    <property type="entry name" value="WAP"/>
    <property type="match status" value="1"/>
</dbReference>
<dbReference type="InterPro" id="IPR008197">
    <property type="entry name" value="WAP_dom"/>
</dbReference>
<feature type="signal peptide" evidence="2">
    <location>
        <begin position="1"/>
        <end position="21"/>
    </location>
</feature>
<dbReference type="InterPro" id="IPR036645">
    <property type="entry name" value="Elafin-like_sf"/>
</dbReference>
<dbReference type="SMART" id="SM00217">
    <property type="entry name" value="WAP"/>
    <property type="match status" value="1"/>
</dbReference>
<reference evidence="4 5" key="2">
    <citation type="submission" date="2018-11" db="EMBL/GenBank/DDBJ databases">
        <authorList>
            <consortium name="Pathogen Informatics"/>
        </authorList>
    </citation>
    <scope>NUCLEOTIDE SEQUENCE [LARGE SCALE GENOMIC DNA]</scope>
</reference>
<dbReference type="SUPFAM" id="SSF57256">
    <property type="entry name" value="Elafin-like"/>
    <property type="match status" value="2"/>
</dbReference>
<feature type="region of interest" description="Disordered" evidence="1">
    <location>
        <begin position="88"/>
        <end position="115"/>
    </location>
</feature>
<evidence type="ECO:0000313" key="4">
    <source>
        <dbReference type="EMBL" id="VDP01591.1"/>
    </source>
</evidence>
<dbReference type="Pfam" id="PF01826">
    <property type="entry name" value="TIL"/>
    <property type="match status" value="1"/>
</dbReference>
<dbReference type="Gene3D" id="2.10.25.10">
    <property type="entry name" value="Laminin"/>
    <property type="match status" value="1"/>
</dbReference>
<evidence type="ECO:0000256" key="2">
    <source>
        <dbReference type="SAM" id="SignalP"/>
    </source>
</evidence>
<reference evidence="6" key="1">
    <citation type="submission" date="2016-06" db="UniProtKB">
        <authorList>
            <consortium name="WormBaseParasite"/>
        </authorList>
    </citation>
    <scope>IDENTIFICATION</scope>
</reference>
<evidence type="ECO:0000259" key="3">
    <source>
        <dbReference type="PROSITE" id="PS51390"/>
    </source>
</evidence>
<dbReference type="Pfam" id="PF00095">
    <property type="entry name" value="WAP"/>
    <property type="match status" value="2"/>
</dbReference>
<evidence type="ECO:0000313" key="6">
    <source>
        <dbReference type="WBParaSite" id="SBAD_0000372801-mRNA-1"/>
    </source>
</evidence>
<accession>A0A183IIW8</accession>
<dbReference type="EMBL" id="UZAM01007817">
    <property type="protein sequence ID" value="VDP01591.1"/>
    <property type="molecule type" value="Genomic_DNA"/>
</dbReference>
<feature type="domain" description="WAP" evidence="3">
    <location>
        <begin position="212"/>
        <end position="259"/>
    </location>
</feature>
<name>A0A183IIW8_9BILA</name>
<protein>
    <submittedName>
        <fullName evidence="6">WAP domain-containing protein</fullName>
    </submittedName>
</protein>
<gene>
    <name evidence="4" type="ORF">SBAD_LOCUS3564</name>
</gene>
<dbReference type="InterPro" id="IPR006150">
    <property type="entry name" value="Cys_repeat_1"/>
</dbReference>
<dbReference type="CDD" id="cd19941">
    <property type="entry name" value="TIL"/>
    <property type="match status" value="1"/>
</dbReference>
<feature type="chain" id="PRO_5043140153" evidence="2">
    <location>
        <begin position="22"/>
        <end position="300"/>
    </location>
</feature>
<dbReference type="WBParaSite" id="SBAD_0000372801-mRNA-1">
    <property type="protein sequence ID" value="SBAD_0000372801-mRNA-1"/>
    <property type="gene ID" value="SBAD_0000372801"/>
</dbReference>
<dbReference type="SMART" id="SM00289">
    <property type="entry name" value="WR1"/>
    <property type="match status" value="2"/>
</dbReference>
<dbReference type="InterPro" id="IPR002919">
    <property type="entry name" value="TIL_dom"/>
</dbReference>
<evidence type="ECO:0000256" key="1">
    <source>
        <dbReference type="SAM" id="MobiDB-lite"/>
    </source>
</evidence>
<proteinExistence type="predicted"/>
<sequence>MVNDRILCIVILHVLLNIADQQETVSSSCPAMPRGVQPISSNNECNRNSDCSQGRICCPTLIGKMCMLAETSRRSSYIQPPPVPQHLAPSYRPQYQQGTKPAGPDSNVLPPPQSCTMENEEPSKCAPVCPLGCDNMYQGPKCYDCKPGCSCKYGYYRLTSSDVHSPCVSDVMCLQLSQNKNCPDGATPLGTCKEYNNQCPARYLCQNDLCCPGPKPGSCPLIPNMETVMESLKCTGDGQCEGNKKCCATSEGGRCLTPLPTFGQAESSNNIFGGSRIGQTVGKVASLLGFGDLLSNIGQQ</sequence>
<evidence type="ECO:0000313" key="5">
    <source>
        <dbReference type="Proteomes" id="UP000270296"/>
    </source>
</evidence>
<dbReference type="GO" id="GO:0005576">
    <property type="term" value="C:extracellular region"/>
    <property type="evidence" value="ECO:0007669"/>
    <property type="project" value="InterPro"/>
</dbReference>
<dbReference type="Proteomes" id="UP000270296">
    <property type="component" value="Unassembled WGS sequence"/>
</dbReference>
<dbReference type="GO" id="GO:0030414">
    <property type="term" value="F:peptidase inhibitor activity"/>
    <property type="evidence" value="ECO:0007669"/>
    <property type="project" value="InterPro"/>
</dbReference>
<keyword evidence="5" id="KW-1185">Reference proteome</keyword>
<organism evidence="6">
    <name type="scientific">Soboliphyme baturini</name>
    <dbReference type="NCBI Taxonomy" id="241478"/>
    <lineage>
        <taxon>Eukaryota</taxon>
        <taxon>Metazoa</taxon>
        <taxon>Ecdysozoa</taxon>
        <taxon>Nematoda</taxon>
        <taxon>Enoplea</taxon>
        <taxon>Dorylaimia</taxon>
        <taxon>Dioctophymatida</taxon>
        <taxon>Dioctophymatoidea</taxon>
        <taxon>Soboliphymatidae</taxon>
        <taxon>Soboliphyme</taxon>
    </lineage>
</organism>
<keyword evidence="2" id="KW-0732">Signal</keyword>